<dbReference type="Proteomes" id="UP000325440">
    <property type="component" value="Unassembled WGS sequence"/>
</dbReference>
<accession>A0A5E4NMG2</accession>
<organism evidence="4 5">
    <name type="scientific">Cinara cedri</name>
    <dbReference type="NCBI Taxonomy" id="506608"/>
    <lineage>
        <taxon>Eukaryota</taxon>
        <taxon>Metazoa</taxon>
        <taxon>Ecdysozoa</taxon>
        <taxon>Arthropoda</taxon>
        <taxon>Hexapoda</taxon>
        <taxon>Insecta</taxon>
        <taxon>Pterygota</taxon>
        <taxon>Neoptera</taxon>
        <taxon>Paraneoptera</taxon>
        <taxon>Hemiptera</taxon>
        <taxon>Sternorrhyncha</taxon>
        <taxon>Aphidomorpha</taxon>
        <taxon>Aphidoidea</taxon>
        <taxon>Aphididae</taxon>
        <taxon>Lachninae</taxon>
        <taxon>Cinara</taxon>
    </lineage>
</organism>
<dbReference type="InterPro" id="IPR051468">
    <property type="entry name" value="Fungal_SecMetab_SDRs"/>
</dbReference>
<dbReference type="CDD" id="cd05325">
    <property type="entry name" value="carb_red_sniffer_like_SDR_c"/>
    <property type="match status" value="1"/>
</dbReference>
<gene>
    <name evidence="4" type="ORF">CINCED_3A024506</name>
</gene>
<dbReference type="PRINTS" id="PR00080">
    <property type="entry name" value="SDRFAMILY"/>
</dbReference>
<evidence type="ECO:0000256" key="1">
    <source>
        <dbReference type="ARBA" id="ARBA00022857"/>
    </source>
</evidence>
<dbReference type="InterPro" id="IPR002347">
    <property type="entry name" value="SDR_fam"/>
</dbReference>
<proteinExistence type="inferred from homology"/>
<keyword evidence="1" id="KW-0521">NADP</keyword>
<evidence type="ECO:0000256" key="2">
    <source>
        <dbReference type="ARBA" id="ARBA00023002"/>
    </source>
</evidence>
<dbReference type="InterPro" id="IPR036291">
    <property type="entry name" value="NAD(P)-bd_dom_sf"/>
</dbReference>
<sequence>MCSILVTGANRGIGLGLVKKLLSNETFKVENVFATCRDTGKAKELMELKKHPQLHILEADLVDHGSFFNLASQVSNIVKDKGLNVLINNAGISSKFTRIGLVKSEDLLNQFKINTIGPIMLTQALLPLLKTASEKNETSTGVNKAVIVNISSILGSIAQNDQGGFYAYRTSKTALNAATKSLSIDLKTNGILAVSIHPGWVKTAMGGANAPLQVEQSTAGICNFLNNINESHNGGFYDFEGKVLLW</sequence>
<comment type="similarity">
    <text evidence="3">Belongs to the short-chain dehydrogenases/reductases (SDR) family.</text>
</comment>
<dbReference type="PRINTS" id="PR00081">
    <property type="entry name" value="GDHRDH"/>
</dbReference>
<evidence type="ECO:0000313" key="4">
    <source>
        <dbReference type="EMBL" id="VVC44923.1"/>
    </source>
</evidence>
<dbReference type="GO" id="GO:0005737">
    <property type="term" value="C:cytoplasm"/>
    <property type="evidence" value="ECO:0007669"/>
    <property type="project" value="TreeGrafter"/>
</dbReference>
<name>A0A5E4NMG2_9HEMI</name>
<dbReference type="PANTHER" id="PTHR43544">
    <property type="entry name" value="SHORT-CHAIN DEHYDROGENASE/REDUCTASE"/>
    <property type="match status" value="1"/>
</dbReference>
<keyword evidence="2" id="KW-0560">Oxidoreductase</keyword>
<dbReference type="GO" id="GO:0004090">
    <property type="term" value="F:carbonyl reductase (NADPH) activity"/>
    <property type="evidence" value="ECO:0007669"/>
    <property type="project" value="TreeGrafter"/>
</dbReference>
<dbReference type="AlphaFoldDB" id="A0A5E4NMG2"/>
<reference evidence="4 5" key="1">
    <citation type="submission" date="2019-08" db="EMBL/GenBank/DDBJ databases">
        <authorList>
            <person name="Alioto T."/>
            <person name="Alioto T."/>
            <person name="Gomez Garrido J."/>
        </authorList>
    </citation>
    <scope>NUCLEOTIDE SEQUENCE [LARGE SCALE GENOMIC DNA]</scope>
</reference>
<dbReference type="SUPFAM" id="SSF51735">
    <property type="entry name" value="NAD(P)-binding Rossmann-fold domains"/>
    <property type="match status" value="1"/>
</dbReference>
<evidence type="ECO:0000256" key="3">
    <source>
        <dbReference type="RuleBase" id="RU000363"/>
    </source>
</evidence>
<keyword evidence="5" id="KW-1185">Reference proteome</keyword>
<protein>
    <submittedName>
        <fullName evidence="4">NAD(P)-binding domain,Short-chain dehydrogenase/reductase SDR</fullName>
    </submittedName>
</protein>
<dbReference type="OrthoDB" id="5296at2759"/>
<dbReference type="EMBL" id="CABPRJ010002390">
    <property type="protein sequence ID" value="VVC44923.1"/>
    <property type="molecule type" value="Genomic_DNA"/>
</dbReference>
<dbReference type="Pfam" id="PF00106">
    <property type="entry name" value="adh_short"/>
    <property type="match status" value="1"/>
</dbReference>
<evidence type="ECO:0000313" key="5">
    <source>
        <dbReference type="Proteomes" id="UP000325440"/>
    </source>
</evidence>
<dbReference type="Gene3D" id="3.40.50.720">
    <property type="entry name" value="NAD(P)-binding Rossmann-like Domain"/>
    <property type="match status" value="1"/>
</dbReference>
<dbReference type="PANTHER" id="PTHR43544:SF7">
    <property type="entry name" value="NADB-LER2"/>
    <property type="match status" value="1"/>
</dbReference>